<dbReference type="AlphaFoldDB" id="A0A3S4SPG8"/>
<accession>A0A3S4SPG8</accession>
<evidence type="ECO:0000259" key="2">
    <source>
        <dbReference type="SMART" id="SM00672"/>
    </source>
</evidence>
<evidence type="ECO:0000256" key="1">
    <source>
        <dbReference type="ARBA" id="ARBA00022679"/>
    </source>
</evidence>
<dbReference type="PANTHER" id="PTHR12203">
    <property type="entry name" value="KDEL LYS-ASP-GLU-LEU CONTAINING - RELATED"/>
    <property type="match status" value="1"/>
</dbReference>
<organism evidence="3 4">
    <name type="scientific">Campylobacter upsaliensis</name>
    <dbReference type="NCBI Taxonomy" id="28080"/>
    <lineage>
        <taxon>Bacteria</taxon>
        <taxon>Pseudomonadati</taxon>
        <taxon>Campylobacterota</taxon>
        <taxon>Epsilonproteobacteria</taxon>
        <taxon>Campylobacterales</taxon>
        <taxon>Campylobacteraceae</taxon>
        <taxon>Campylobacter</taxon>
    </lineage>
</organism>
<name>A0A3S4SPG8_CAMUP</name>
<dbReference type="GO" id="GO:0016740">
    <property type="term" value="F:transferase activity"/>
    <property type="evidence" value="ECO:0007669"/>
    <property type="project" value="UniProtKB-KW"/>
</dbReference>
<gene>
    <name evidence="3" type="ORF">NCTC11541_01625</name>
</gene>
<sequence>MRNSRLATRLSHLAYNIKGITRMMSPRFLLARREDILCALQERSDVDMIKKRVDYYCQINSKITLDKDAKSIASVRFARKGVGYKFDSYEYLRYFPQDFKAHFEFGDVSYICTKPSFTKSRPVESGGGGSNTLLKLDKNRHFVFIKDPYKFSQKQDKLFYRGAIYQKHRIEFFQKYFNHPLCDLGHVGSKSLHHAWQKARISIAKHLPYKFLLALEGNDVASNLKWIMSSNSLAIMPKPKFETWFMEGSLEPNVHYLQIRDDYEDLEERLEFCLLHPTFAQDIIYNAHQYVAQFFDKKREDLISLLVLEKYFYYTNQLNFLSI</sequence>
<protein>
    <submittedName>
        <fullName evidence="3">Lipopolysaccharide core biosynthesis protein</fullName>
    </submittedName>
</protein>
<feature type="domain" description="Glycosyl transferase CAP10" evidence="2">
    <location>
        <begin position="98"/>
        <end position="310"/>
    </location>
</feature>
<dbReference type="PANTHER" id="PTHR12203:SF35">
    <property type="entry name" value="PROTEIN O-GLUCOSYLTRANSFERASE 1"/>
    <property type="match status" value="1"/>
</dbReference>
<dbReference type="Pfam" id="PF05686">
    <property type="entry name" value="Glyco_transf_90"/>
    <property type="match status" value="1"/>
</dbReference>
<dbReference type="SMART" id="SM00672">
    <property type="entry name" value="CAP10"/>
    <property type="match status" value="1"/>
</dbReference>
<keyword evidence="1" id="KW-0808">Transferase</keyword>
<proteinExistence type="predicted"/>
<dbReference type="Proteomes" id="UP000278157">
    <property type="component" value="Chromosome"/>
</dbReference>
<evidence type="ECO:0000313" key="3">
    <source>
        <dbReference type="EMBL" id="VEG85557.1"/>
    </source>
</evidence>
<dbReference type="InterPro" id="IPR006598">
    <property type="entry name" value="CAP10"/>
</dbReference>
<reference evidence="3 4" key="1">
    <citation type="submission" date="2018-12" db="EMBL/GenBank/DDBJ databases">
        <authorList>
            <consortium name="Pathogen Informatics"/>
        </authorList>
    </citation>
    <scope>NUCLEOTIDE SEQUENCE [LARGE SCALE GENOMIC DNA]</scope>
    <source>
        <strain evidence="3 4">NCTC11541</strain>
    </source>
</reference>
<dbReference type="EMBL" id="LR134372">
    <property type="protein sequence ID" value="VEG85557.1"/>
    <property type="molecule type" value="Genomic_DNA"/>
</dbReference>
<dbReference type="OrthoDB" id="767964at2"/>
<dbReference type="InterPro" id="IPR051091">
    <property type="entry name" value="O-Glucosyltr/Glycosyltrsf_90"/>
</dbReference>
<dbReference type="RefSeq" id="WP_027304238.1">
    <property type="nucleotide sequence ID" value="NZ_CBCRZS010000002.1"/>
</dbReference>
<evidence type="ECO:0000313" key="4">
    <source>
        <dbReference type="Proteomes" id="UP000278157"/>
    </source>
</evidence>